<organism evidence="5 6">
    <name type="scientific">Marinicauda algicola</name>
    <dbReference type="NCBI Taxonomy" id="2029849"/>
    <lineage>
        <taxon>Bacteria</taxon>
        <taxon>Pseudomonadati</taxon>
        <taxon>Pseudomonadota</taxon>
        <taxon>Alphaproteobacteria</taxon>
        <taxon>Maricaulales</taxon>
        <taxon>Maricaulaceae</taxon>
        <taxon>Marinicauda</taxon>
    </lineage>
</organism>
<dbReference type="InterPro" id="IPR000835">
    <property type="entry name" value="HTH_MarR-typ"/>
</dbReference>
<dbReference type="PROSITE" id="PS50995">
    <property type="entry name" value="HTH_MARR_2"/>
    <property type="match status" value="1"/>
</dbReference>
<evidence type="ECO:0000313" key="6">
    <source>
        <dbReference type="Proteomes" id="UP000308054"/>
    </source>
</evidence>
<dbReference type="GO" id="GO:0003677">
    <property type="term" value="F:DNA binding"/>
    <property type="evidence" value="ECO:0007669"/>
    <property type="project" value="UniProtKB-KW"/>
</dbReference>
<evidence type="ECO:0000256" key="1">
    <source>
        <dbReference type="ARBA" id="ARBA00023015"/>
    </source>
</evidence>
<dbReference type="PANTHER" id="PTHR33164:SF107">
    <property type="entry name" value="TRANSCRIPTIONAL REGULATORY PROTEIN"/>
    <property type="match status" value="1"/>
</dbReference>
<dbReference type="OrthoDB" id="582199at2"/>
<dbReference type="SUPFAM" id="SSF46785">
    <property type="entry name" value="Winged helix' DNA-binding domain"/>
    <property type="match status" value="1"/>
</dbReference>
<keyword evidence="6" id="KW-1185">Reference proteome</keyword>
<evidence type="ECO:0000259" key="4">
    <source>
        <dbReference type="PROSITE" id="PS50995"/>
    </source>
</evidence>
<keyword evidence="3" id="KW-0804">Transcription</keyword>
<keyword evidence="2" id="KW-0238">DNA-binding</keyword>
<dbReference type="Pfam" id="PF12802">
    <property type="entry name" value="MarR_2"/>
    <property type="match status" value="1"/>
</dbReference>
<dbReference type="InterPro" id="IPR023187">
    <property type="entry name" value="Tscrpt_reg_MarR-type_CS"/>
</dbReference>
<keyword evidence="1" id="KW-0805">Transcription regulation</keyword>
<name>A0A4S2H311_9PROT</name>
<dbReference type="GO" id="GO:0003700">
    <property type="term" value="F:DNA-binding transcription factor activity"/>
    <property type="evidence" value="ECO:0007669"/>
    <property type="project" value="InterPro"/>
</dbReference>
<protein>
    <submittedName>
        <fullName evidence="5">MarR family transcriptional regulator</fullName>
    </submittedName>
</protein>
<sequence>MARVRAVDRRLYLLIEIAARRLHRDADARLRQEAQVSASQAAVLFLLLRRGERRMGAIGEVLALGAPAVTGLVSRMEKAGLVTRSPDPNDRRGALVALTEAGREAGERADAVLRAFNGEITERLGERDADIVYDALTRLATGE</sequence>
<dbReference type="AlphaFoldDB" id="A0A4S2H311"/>
<gene>
    <name evidence="5" type="ORF">E5163_00895</name>
</gene>
<reference evidence="5 6" key="1">
    <citation type="journal article" date="2017" name="Int. J. Syst. Evol. Microbiol.">
        <title>Marinicauda algicola sp. nov., isolated from a marine red alga Rhodosorus marinus.</title>
        <authorList>
            <person name="Jeong S.E."/>
            <person name="Jeon S.H."/>
            <person name="Chun B.H."/>
            <person name="Kim D.W."/>
            <person name="Jeon C.O."/>
        </authorList>
    </citation>
    <scope>NUCLEOTIDE SEQUENCE [LARGE SCALE GENOMIC DNA]</scope>
    <source>
        <strain evidence="5 6">JCM 31718</strain>
    </source>
</reference>
<dbReference type="PRINTS" id="PR00598">
    <property type="entry name" value="HTHMARR"/>
</dbReference>
<dbReference type="SMART" id="SM00347">
    <property type="entry name" value="HTH_MARR"/>
    <property type="match status" value="1"/>
</dbReference>
<proteinExistence type="predicted"/>
<dbReference type="Proteomes" id="UP000308054">
    <property type="component" value="Unassembled WGS sequence"/>
</dbReference>
<accession>A0A4S2H311</accession>
<dbReference type="InterPro" id="IPR039422">
    <property type="entry name" value="MarR/SlyA-like"/>
</dbReference>
<comment type="caution">
    <text evidence="5">The sequence shown here is derived from an EMBL/GenBank/DDBJ whole genome shotgun (WGS) entry which is preliminary data.</text>
</comment>
<dbReference type="InterPro" id="IPR036388">
    <property type="entry name" value="WH-like_DNA-bd_sf"/>
</dbReference>
<feature type="domain" description="HTH marR-type" evidence="4">
    <location>
        <begin position="8"/>
        <end position="141"/>
    </location>
</feature>
<evidence type="ECO:0000256" key="3">
    <source>
        <dbReference type="ARBA" id="ARBA00023163"/>
    </source>
</evidence>
<dbReference type="Gene3D" id="1.10.10.10">
    <property type="entry name" value="Winged helix-like DNA-binding domain superfamily/Winged helix DNA-binding domain"/>
    <property type="match status" value="1"/>
</dbReference>
<dbReference type="PANTHER" id="PTHR33164">
    <property type="entry name" value="TRANSCRIPTIONAL REGULATOR, MARR FAMILY"/>
    <property type="match status" value="1"/>
</dbReference>
<evidence type="ECO:0000256" key="2">
    <source>
        <dbReference type="ARBA" id="ARBA00023125"/>
    </source>
</evidence>
<evidence type="ECO:0000313" key="5">
    <source>
        <dbReference type="EMBL" id="TGY89731.1"/>
    </source>
</evidence>
<dbReference type="InterPro" id="IPR036390">
    <property type="entry name" value="WH_DNA-bd_sf"/>
</dbReference>
<dbReference type="EMBL" id="SRXW01000001">
    <property type="protein sequence ID" value="TGY89731.1"/>
    <property type="molecule type" value="Genomic_DNA"/>
</dbReference>
<dbReference type="PROSITE" id="PS01117">
    <property type="entry name" value="HTH_MARR_1"/>
    <property type="match status" value="1"/>
</dbReference>
<dbReference type="RefSeq" id="WP_135994230.1">
    <property type="nucleotide sequence ID" value="NZ_CP071057.1"/>
</dbReference>
<dbReference type="GO" id="GO:0006950">
    <property type="term" value="P:response to stress"/>
    <property type="evidence" value="ECO:0007669"/>
    <property type="project" value="TreeGrafter"/>
</dbReference>